<accession>A0AA88XTS5</accession>
<dbReference type="InterPro" id="IPR043502">
    <property type="entry name" value="DNA/RNA_pol_sf"/>
</dbReference>
<feature type="domain" description="Reverse transcriptase" evidence="1">
    <location>
        <begin position="49"/>
        <end position="309"/>
    </location>
</feature>
<comment type="caution">
    <text evidence="2">The sequence shown here is derived from an EMBL/GenBank/DDBJ whole genome shotgun (WGS) entry which is preliminary data.</text>
</comment>
<organism evidence="2 3">
    <name type="scientific">Pinctada imbricata</name>
    <name type="common">Atlantic pearl-oyster</name>
    <name type="synonym">Pinctada martensii</name>
    <dbReference type="NCBI Taxonomy" id="66713"/>
    <lineage>
        <taxon>Eukaryota</taxon>
        <taxon>Metazoa</taxon>
        <taxon>Spiralia</taxon>
        <taxon>Lophotrochozoa</taxon>
        <taxon>Mollusca</taxon>
        <taxon>Bivalvia</taxon>
        <taxon>Autobranchia</taxon>
        <taxon>Pteriomorphia</taxon>
        <taxon>Pterioida</taxon>
        <taxon>Pterioidea</taxon>
        <taxon>Pteriidae</taxon>
        <taxon>Pinctada</taxon>
    </lineage>
</organism>
<gene>
    <name evidence="2" type="ORF">FSP39_005341</name>
</gene>
<evidence type="ECO:0000313" key="3">
    <source>
        <dbReference type="Proteomes" id="UP001186944"/>
    </source>
</evidence>
<sequence>MEKISVEEIKKTIKNLNKGKSPDHAGITAEHICHCINEIAPILTEIINTIIDLKEVPAVLKVGVLTPVLKKGKEKSLPQNYRGITVTPLIGKILESIIKKQIEPILNPTQHELQRGFTEDTSPLIAALLITECINEAKDKGESIYLETLDAEKAFDVVWHDSLLRKLYLDGIEGDQWLLLKSLHEEAYTTVKWNGELSNMIQIKQGIRQGAKLSTTMYKRFNNNILYALEDARIGTYIGSENVTSPTCADDLALVHKETTALQTLTNIVHYHACKDRFKINPTKSEIVHIYPQKKDSIEEQEVKLGESIIQQVEESKHLGIERNSNNTPNIQERLRTARKTMYALMGAGMHGTNGLSPIITFNMWTTYVIPRMLHGIEMLTIRKGDINSLEMFQRKTLKQLQGLPKNAPTAAVYLLIGAIPAEGLIHLRFLSTFGNIIQNKDSLEYRVAKRQLVYKDGNSNSWFTTLVQIHEKYELPSPITLLETPPNKNQWKTQYKTAVKKFWHDSLVEEANYKTSLNLLDTIGLKPGKPHTVWENVKNNPFEAHKAMVKVKLMTGTYRFQCDRAKFSGGRISDTCKLCKKESEDMHHFLFQCEVLDTKRKPYIQKLKSILSETHEEQVIEGIIQDNEKMVQLTVDCTHPAVSRITHKNRGKIEQTARGMIYALHRERSAILVKE</sequence>
<dbReference type="Pfam" id="PF00078">
    <property type="entry name" value="RVT_1"/>
    <property type="match status" value="1"/>
</dbReference>
<dbReference type="PANTHER" id="PTHR19446">
    <property type="entry name" value="REVERSE TRANSCRIPTASES"/>
    <property type="match status" value="1"/>
</dbReference>
<evidence type="ECO:0000313" key="2">
    <source>
        <dbReference type="EMBL" id="KAK3082792.1"/>
    </source>
</evidence>
<keyword evidence="3" id="KW-1185">Reference proteome</keyword>
<protein>
    <recommendedName>
        <fullName evidence="1">Reverse transcriptase domain-containing protein</fullName>
    </recommendedName>
</protein>
<dbReference type="InterPro" id="IPR000477">
    <property type="entry name" value="RT_dom"/>
</dbReference>
<dbReference type="Proteomes" id="UP001186944">
    <property type="component" value="Unassembled WGS sequence"/>
</dbReference>
<reference evidence="2" key="1">
    <citation type="submission" date="2019-08" db="EMBL/GenBank/DDBJ databases">
        <title>The improved chromosome-level genome for the pearl oyster Pinctada fucata martensii using PacBio sequencing and Hi-C.</title>
        <authorList>
            <person name="Zheng Z."/>
        </authorList>
    </citation>
    <scope>NUCLEOTIDE SEQUENCE</scope>
    <source>
        <strain evidence="2">ZZ-2019</strain>
        <tissue evidence="2">Adductor muscle</tissue>
    </source>
</reference>
<dbReference type="CDD" id="cd01650">
    <property type="entry name" value="RT_nLTR_like"/>
    <property type="match status" value="1"/>
</dbReference>
<dbReference type="SUPFAM" id="SSF56672">
    <property type="entry name" value="DNA/RNA polymerases"/>
    <property type="match status" value="1"/>
</dbReference>
<dbReference type="AlphaFoldDB" id="A0AA88XTS5"/>
<dbReference type="EMBL" id="VSWD01000014">
    <property type="protein sequence ID" value="KAK3082792.1"/>
    <property type="molecule type" value="Genomic_DNA"/>
</dbReference>
<name>A0AA88XTS5_PINIB</name>
<evidence type="ECO:0000259" key="1">
    <source>
        <dbReference type="PROSITE" id="PS50878"/>
    </source>
</evidence>
<proteinExistence type="predicted"/>
<dbReference type="PROSITE" id="PS50878">
    <property type="entry name" value="RT_POL"/>
    <property type="match status" value="1"/>
</dbReference>